<dbReference type="PANTHER" id="PTHR42760">
    <property type="entry name" value="SHORT-CHAIN DEHYDROGENASES/REDUCTASES FAMILY MEMBER"/>
    <property type="match status" value="1"/>
</dbReference>
<name>A0A076PXP4_COMTE</name>
<dbReference type="InterPro" id="IPR036291">
    <property type="entry name" value="NAD(P)-bd_dom_sf"/>
</dbReference>
<dbReference type="PRINTS" id="PR00080">
    <property type="entry name" value="SDRFAMILY"/>
</dbReference>
<dbReference type="Proteomes" id="UP000028782">
    <property type="component" value="Chromosome"/>
</dbReference>
<organism evidence="3 4">
    <name type="scientific">Comamonas testosteroni TK102</name>
    <dbReference type="NCBI Taxonomy" id="1392005"/>
    <lineage>
        <taxon>Bacteria</taxon>
        <taxon>Pseudomonadati</taxon>
        <taxon>Pseudomonadota</taxon>
        <taxon>Betaproteobacteria</taxon>
        <taxon>Burkholderiales</taxon>
        <taxon>Comamonadaceae</taxon>
        <taxon>Comamonas</taxon>
    </lineage>
</organism>
<dbReference type="PANTHER" id="PTHR42760:SF135">
    <property type="entry name" value="BLL7886 PROTEIN"/>
    <property type="match status" value="1"/>
</dbReference>
<dbReference type="EMBL" id="CP006704">
    <property type="protein sequence ID" value="AIJ48555.1"/>
    <property type="molecule type" value="Genomic_DNA"/>
</dbReference>
<dbReference type="PRINTS" id="PR00081">
    <property type="entry name" value="GDHRDH"/>
</dbReference>
<evidence type="ECO:0000313" key="3">
    <source>
        <dbReference type="EMBL" id="AIJ48555.1"/>
    </source>
</evidence>
<dbReference type="KEGG" id="ctes:O987_22345"/>
<dbReference type="Gene3D" id="3.40.50.720">
    <property type="entry name" value="NAD(P)-binding Rossmann-like Domain"/>
    <property type="match status" value="1"/>
</dbReference>
<reference evidence="3 4" key="1">
    <citation type="journal article" date="2014" name="Genome Announc.">
        <title>Complete Genome Sequence of Polychlorinated Biphenyl Degrader Comamonas testosteroni TK102 (NBRC 109938).</title>
        <authorList>
            <person name="Fukuda K."/>
            <person name="Hosoyama A."/>
            <person name="Tsuchikane K."/>
            <person name="Ohji S."/>
            <person name="Yamazoe A."/>
            <person name="Fujita N."/>
            <person name="Shintani M."/>
            <person name="Kimbara K."/>
        </authorList>
    </citation>
    <scope>NUCLEOTIDE SEQUENCE [LARGE SCALE GENOMIC DNA]</scope>
    <source>
        <strain evidence="3">TK102</strain>
    </source>
</reference>
<gene>
    <name evidence="3" type="ORF">O987_22345</name>
</gene>
<dbReference type="GO" id="GO:0016616">
    <property type="term" value="F:oxidoreductase activity, acting on the CH-OH group of donors, NAD or NADP as acceptor"/>
    <property type="evidence" value="ECO:0007669"/>
    <property type="project" value="TreeGrafter"/>
</dbReference>
<evidence type="ECO:0000256" key="1">
    <source>
        <dbReference type="ARBA" id="ARBA00006484"/>
    </source>
</evidence>
<dbReference type="InterPro" id="IPR020904">
    <property type="entry name" value="Sc_DH/Rdtase_CS"/>
</dbReference>
<dbReference type="InterPro" id="IPR002347">
    <property type="entry name" value="SDR_fam"/>
</dbReference>
<evidence type="ECO:0008006" key="5">
    <source>
        <dbReference type="Google" id="ProtNLM"/>
    </source>
</evidence>
<evidence type="ECO:0000313" key="4">
    <source>
        <dbReference type="Proteomes" id="UP000028782"/>
    </source>
</evidence>
<dbReference type="HOGENOM" id="CLU_010194_1_0_4"/>
<evidence type="ECO:0000256" key="2">
    <source>
        <dbReference type="RuleBase" id="RU000363"/>
    </source>
</evidence>
<accession>A0A076PXP4</accession>
<proteinExistence type="inferred from homology"/>
<dbReference type="SUPFAM" id="SSF51735">
    <property type="entry name" value="NAD(P)-binding Rossmann-fold domains"/>
    <property type="match status" value="1"/>
</dbReference>
<dbReference type="AlphaFoldDB" id="A0A076PXP4"/>
<comment type="similarity">
    <text evidence="1 2">Belongs to the short-chain dehydrogenases/reductases (SDR) family.</text>
</comment>
<sequence>MCLTNGFYQPSASMSEHSLANRHIVVTGGLGVLGRAVGAVLVEHGARVVLLDRAAAQDVPGITAVIGGIDLTDPNATRSAFQQASERLQGFDGLVNAAGGFRWETLESGALESWDALYAMNLRSTVVACREALPRLLAADGSGIVNVGALAAQKAGMGMGAYAASKAGVARLTEALAEELKDRGVRVNAVCPSILDTPANRSDMPDADTARWVTPRSLAAVIAFLLSNDARAVTGACIPVAGRV</sequence>
<protein>
    <recommendedName>
        <fullName evidence="5">3-ketoacyl-ACP reductase</fullName>
    </recommendedName>
</protein>
<dbReference type="PROSITE" id="PS00061">
    <property type="entry name" value="ADH_SHORT"/>
    <property type="match status" value="1"/>
</dbReference>
<dbReference type="Pfam" id="PF00106">
    <property type="entry name" value="adh_short"/>
    <property type="match status" value="1"/>
</dbReference>
<dbReference type="GO" id="GO:0030497">
    <property type="term" value="P:fatty acid elongation"/>
    <property type="evidence" value="ECO:0007669"/>
    <property type="project" value="TreeGrafter"/>
</dbReference>